<name>A0AAV1F3I6_XYRNO</name>
<proteinExistence type="predicted"/>
<dbReference type="Proteomes" id="UP001178508">
    <property type="component" value="Chromosome 4"/>
</dbReference>
<evidence type="ECO:0000313" key="2">
    <source>
        <dbReference type="Proteomes" id="UP001178508"/>
    </source>
</evidence>
<protein>
    <submittedName>
        <fullName evidence="1">Uncharacterized protein</fullName>
    </submittedName>
</protein>
<reference evidence="1" key="1">
    <citation type="submission" date="2023-08" db="EMBL/GenBank/DDBJ databases">
        <authorList>
            <person name="Alioto T."/>
            <person name="Alioto T."/>
            <person name="Gomez Garrido J."/>
        </authorList>
    </citation>
    <scope>NUCLEOTIDE SEQUENCE</scope>
</reference>
<keyword evidence="2" id="KW-1185">Reference proteome</keyword>
<sequence>MLREDREAAKVSSALEELYRRREDREAVMVSATLEDLLEDVVGWLEVEELADLCRLPYHRTRHRS</sequence>
<accession>A0AAV1F3I6</accession>
<organism evidence="1 2">
    <name type="scientific">Xyrichtys novacula</name>
    <name type="common">Pearly razorfish</name>
    <name type="synonym">Hemipteronotus novacula</name>
    <dbReference type="NCBI Taxonomy" id="13765"/>
    <lineage>
        <taxon>Eukaryota</taxon>
        <taxon>Metazoa</taxon>
        <taxon>Chordata</taxon>
        <taxon>Craniata</taxon>
        <taxon>Vertebrata</taxon>
        <taxon>Euteleostomi</taxon>
        <taxon>Actinopterygii</taxon>
        <taxon>Neopterygii</taxon>
        <taxon>Teleostei</taxon>
        <taxon>Neoteleostei</taxon>
        <taxon>Acanthomorphata</taxon>
        <taxon>Eupercaria</taxon>
        <taxon>Labriformes</taxon>
        <taxon>Labridae</taxon>
        <taxon>Xyrichtys</taxon>
    </lineage>
</organism>
<dbReference type="AlphaFoldDB" id="A0AAV1F3I6"/>
<dbReference type="EMBL" id="OY660867">
    <property type="protein sequence ID" value="CAJ1055525.1"/>
    <property type="molecule type" value="Genomic_DNA"/>
</dbReference>
<gene>
    <name evidence="1" type="ORF">XNOV1_A004452</name>
</gene>
<evidence type="ECO:0000313" key="1">
    <source>
        <dbReference type="EMBL" id="CAJ1055525.1"/>
    </source>
</evidence>